<protein>
    <recommendedName>
        <fullName evidence="4">DUF4254 domain-containing protein</fullName>
    </recommendedName>
</protein>
<gene>
    <name evidence="2" type="ORF">GGR22_000570</name>
</gene>
<feature type="region of interest" description="Disordered" evidence="1">
    <location>
        <begin position="143"/>
        <end position="181"/>
    </location>
</feature>
<dbReference type="EMBL" id="JACJIS010000001">
    <property type="protein sequence ID" value="MBA9072444.1"/>
    <property type="molecule type" value="Genomic_DNA"/>
</dbReference>
<evidence type="ECO:0000313" key="2">
    <source>
        <dbReference type="EMBL" id="MBA9072444.1"/>
    </source>
</evidence>
<evidence type="ECO:0000256" key="1">
    <source>
        <dbReference type="SAM" id="MobiDB-lite"/>
    </source>
</evidence>
<evidence type="ECO:0008006" key="4">
    <source>
        <dbReference type="Google" id="ProtNLM"/>
    </source>
</evidence>
<dbReference type="RefSeq" id="WP_182492485.1">
    <property type="nucleotide sequence ID" value="NZ_JACJIS010000001.1"/>
</dbReference>
<accession>A0ABR6DL92</accession>
<name>A0ABR6DL92_9FLAO</name>
<dbReference type="Proteomes" id="UP000555003">
    <property type="component" value="Unassembled WGS sequence"/>
</dbReference>
<sequence length="181" mass="20495">MRKFISTIPPQEVTNNFITAINAALVPFSGFRVYMTDSEKAGRSMAEDREGYVRLISRIANQFPDALSRSDAPDDLVTHLDYYDRLESNRLALLQALEVIQEISLGTATDIMTFADRYHANLKIARNHDASIDLAMREVDDWNARFGNRTPQEPENPEPTKEEEKKPTKDGEPPLDSPPTE</sequence>
<feature type="compositionally biased region" description="Basic and acidic residues" evidence="1">
    <location>
        <begin position="158"/>
        <end position="172"/>
    </location>
</feature>
<comment type="caution">
    <text evidence="2">The sequence shown here is derived from an EMBL/GenBank/DDBJ whole genome shotgun (WGS) entry which is preliminary data.</text>
</comment>
<organism evidence="2 3">
    <name type="scientific">Flavobacterium gossypii</name>
    <dbReference type="NCBI Taxonomy" id="1646119"/>
    <lineage>
        <taxon>Bacteria</taxon>
        <taxon>Pseudomonadati</taxon>
        <taxon>Bacteroidota</taxon>
        <taxon>Flavobacteriia</taxon>
        <taxon>Flavobacteriales</taxon>
        <taxon>Flavobacteriaceae</taxon>
        <taxon>Flavobacterium</taxon>
    </lineage>
</organism>
<evidence type="ECO:0000313" key="3">
    <source>
        <dbReference type="Proteomes" id="UP000555003"/>
    </source>
</evidence>
<reference evidence="2 3" key="1">
    <citation type="submission" date="2020-08" db="EMBL/GenBank/DDBJ databases">
        <title>Genomic Encyclopedia of Type Strains, Phase IV (KMG-IV): sequencing the most valuable type-strain genomes for metagenomic binning, comparative biology and taxonomic classification.</title>
        <authorList>
            <person name="Goeker M."/>
        </authorList>
    </citation>
    <scope>NUCLEOTIDE SEQUENCE [LARGE SCALE GENOMIC DNA]</scope>
    <source>
        <strain evidence="2 3">DSM 100397</strain>
    </source>
</reference>
<keyword evidence="3" id="KW-1185">Reference proteome</keyword>
<proteinExistence type="predicted"/>